<dbReference type="PANTHER" id="PTHR43243">
    <property type="entry name" value="INNER MEMBRANE TRANSPORTER YGJI-RELATED"/>
    <property type="match status" value="1"/>
</dbReference>
<sequence length="583" mass="61349">MLYRRKTLAEFEAEQVTINKEHESDDTRLTLFDLLCIGIGGTVGSGVFVLTGSVFPVAGPSSAVCWMVGGLVCLLSASSYMELSVRVPTRGSTYSYSYYALGELAAVAGATSLTLEYGLSGAGVARSWSSKFASLIGARTALFASYSGGTPNSGSQDNYLDVGAALVQASCVVVVAGGLSLSKRVINLMTISKVMLVLFLIVAGFAGTRRNVFASPSTFFPDGAGGVTKGTSLLFFGFIGFDEVCCMAARCRRPKYAMPRAIIGTLLGAAALSTLAQLALSGLVDDDDDDDDGTSFEREFRLKGWKWAKYITQIGEVVLLPLVVLLSFLPQPELMAALGSDGLVSSRFSRLSGRNNDVYMFGCVACGIALTTVSLVVPFDVLWNMINLGVLLGFNLSNCSLISARLGNGGACVDPKAAMTLARFAGLYAPAAAYVLWKGCLLSVVEGHGLRGPLNLSALVVGLALFGAGFVALASIAATLRGNLNKSSRVSSSRDGTLSDAVDAPLEDDAFRAPGVPWVPGAAVFLNFLLMAQYAWIDHAYLLALYGAAYLAYFSAKRSSKSKGNTLDDPLLLTTTTTTTTED</sequence>
<evidence type="ECO:0000256" key="2">
    <source>
        <dbReference type="ARBA" id="ARBA00022692"/>
    </source>
</evidence>
<dbReference type="AlphaFoldDB" id="A0AAD7UEK0"/>
<dbReference type="PANTHER" id="PTHR43243:SF82">
    <property type="entry name" value="CATIONIC AMINO ACID TRANSPORTER C-TERMINAL DOMAIN-CONTAINING PROTEIN"/>
    <property type="match status" value="1"/>
</dbReference>
<feature type="transmembrane region" description="Helical" evidence="5">
    <location>
        <begin position="418"/>
        <end position="437"/>
    </location>
</feature>
<feature type="transmembrane region" description="Helical" evidence="5">
    <location>
        <begin position="261"/>
        <end position="280"/>
    </location>
</feature>
<keyword evidence="3 5" id="KW-1133">Transmembrane helix</keyword>
<feature type="transmembrane region" description="Helical" evidence="5">
    <location>
        <begin position="98"/>
        <end position="119"/>
    </location>
</feature>
<feature type="transmembrane region" description="Helical" evidence="5">
    <location>
        <begin position="162"/>
        <end position="182"/>
    </location>
</feature>
<dbReference type="Pfam" id="PF13520">
    <property type="entry name" value="AA_permease_2"/>
    <property type="match status" value="1"/>
</dbReference>
<feature type="transmembrane region" description="Helical" evidence="5">
    <location>
        <begin position="540"/>
        <end position="556"/>
    </location>
</feature>
<evidence type="ECO:0008006" key="8">
    <source>
        <dbReference type="Google" id="ProtNLM"/>
    </source>
</evidence>
<dbReference type="InterPro" id="IPR002293">
    <property type="entry name" value="AA/rel_permease1"/>
</dbReference>
<organism evidence="6 7">
    <name type="scientific">Chrysophaeum taylorii</name>
    <dbReference type="NCBI Taxonomy" id="2483200"/>
    <lineage>
        <taxon>Eukaryota</taxon>
        <taxon>Sar</taxon>
        <taxon>Stramenopiles</taxon>
        <taxon>Ochrophyta</taxon>
        <taxon>Pelagophyceae</taxon>
        <taxon>Pelagomonadales</taxon>
        <taxon>Pelagomonadaceae</taxon>
        <taxon>Chrysophaeum</taxon>
    </lineage>
</organism>
<evidence type="ECO:0000256" key="3">
    <source>
        <dbReference type="ARBA" id="ARBA00022989"/>
    </source>
</evidence>
<protein>
    <recommendedName>
        <fullName evidence="8">Cationic amino acid transporter C-terminal domain-containing protein</fullName>
    </recommendedName>
</protein>
<comment type="subcellular location">
    <subcellularLocation>
        <location evidence="1">Membrane</location>
        <topology evidence="1">Multi-pass membrane protein</topology>
    </subcellularLocation>
</comment>
<dbReference type="EMBL" id="JAQMWT010000377">
    <property type="protein sequence ID" value="KAJ8602531.1"/>
    <property type="molecule type" value="Genomic_DNA"/>
</dbReference>
<evidence type="ECO:0000256" key="1">
    <source>
        <dbReference type="ARBA" id="ARBA00004141"/>
    </source>
</evidence>
<feature type="transmembrane region" description="Helical" evidence="5">
    <location>
        <begin position="457"/>
        <end position="480"/>
    </location>
</feature>
<keyword evidence="7" id="KW-1185">Reference proteome</keyword>
<evidence type="ECO:0000313" key="6">
    <source>
        <dbReference type="EMBL" id="KAJ8602531.1"/>
    </source>
</evidence>
<feature type="transmembrane region" description="Helical" evidence="5">
    <location>
        <begin position="310"/>
        <end position="329"/>
    </location>
</feature>
<accession>A0AAD7UEK0</accession>
<dbReference type="GO" id="GO:0016020">
    <property type="term" value="C:membrane"/>
    <property type="evidence" value="ECO:0007669"/>
    <property type="project" value="UniProtKB-SubCell"/>
</dbReference>
<feature type="transmembrane region" description="Helical" evidence="5">
    <location>
        <begin position="57"/>
        <end position="77"/>
    </location>
</feature>
<feature type="transmembrane region" description="Helical" evidence="5">
    <location>
        <begin position="358"/>
        <end position="379"/>
    </location>
</feature>
<proteinExistence type="predicted"/>
<reference evidence="6" key="1">
    <citation type="submission" date="2023-01" db="EMBL/GenBank/DDBJ databases">
        <title>Metagenome sequencing of chrysophaentin producing Chrysophaeum taylorii.</title>
        <authorList>
            <person name="Davison J."/>
            <person name="Bewley C."/>
        </authorList>
    </citation>
    <scope>NUCLEOTIDE SEQUENCE</scope>
    <source>
        <strain evidence="6">NIES-1699</strain>
    </source>
</reference>
<keyword evidence="2 5" id="KW-0812">Transmembrane</keyword>
<comment type="caution">
    <text evidence="6">The sequence shown here is derived from an EMBL/GenBank/DDBJ whole genome shotgun (WGS) entry which is preliminary data.</text>
</comment>
<evidence type="ECO:0000313" key="7">
    <source>
        <dbReference type="Proteomes" id="UP001230188"/>
    </source>
</evidence>
<name>A0AAD7UEK0_9STRA</name>
<evidence type="ECO:0000256" key="4">
    <source>
        <dbReference type="ARBA" id="ARBA00023136"/>
    </source>
</evidence>
<feature type="transmembrane region" description="Helical" evidence="5">
    <location>
        <begin position="29"/>
        <end position="51"/>
    </location>
</feature>
<gene>
    <name evidence="6" type="ORF">CTAYLR_008332</name>
</gene>
<evidence type="ECO:0000256" key="5">
    <source>
        <dbReference type="SAM" id="Phobius"/>
    </source>
</evidence>
<dbReference type="GO" id="GO:0015171">
    <property type="term" value="F:amino acid transmembrane transporter activity"/>
    <property type="evidence" value="ECO:0007669"/>
    <property type="project" value="TreeGrafter"/>
</dbReference>
<feature type="transmembrane region" description="Helical" evidence="5">
    <location>
        <begin position="194"/>
        <end position="212"/>
    </location>
</feature>
<dbReference type="Proteomes" id="UP001230188">
    <property type="component" value="Unassembled WGS sequence"/>
</dbReference>
<keyword evidence="4 5" id="KW-0472">Membrane</keyword>
<dbReference type="Gene3D" id="1.20.1740.10">
    <property type="entry name" value="Amino acid/polyamine transporter I"/>
    <property type="match status" value="1"/>
</dbReference>
<dbReference type="PIRSF" id="PIRSF006060">
    <property type="entry name" value="AA_transporter"/>
    <property type="match status" value="1"/>
</dbReference>